<dbReference type="InterPro" id="IPR013378">
    <property type="entry name" value="InlB-like_B-rpt"/>
</dbReference>
<keyword evidence="2" id="KW-0812">Transmembrane</keyword>
<evidence type="ECO:0000313" key="5">
    <source>
        <dbReference type="EMBL" id="KKI51758.1"/>
    </source>
</evidence>
<feature type="domain" description="Bacterial repeat" evidence="4">
    <location>
        <begin position="188"/>
        <end position="257"/>
    </location>
</feature>
<feature type="domain" description="Bacterial repeat" evidence="4">
    <location>
        <begin position="111"/>
        <end position="182"/>
    </location>
</feature>
<keyword evidence="2" id="KW-0472">Membrane</keyword>
<reference evidence="5 6" key="1">
    <citation type="submission" date="2015-04" db="EMBL/GenBank/DDBJ databases">
        <title>Draft genome sequence of bacteremic isolate Catabacter hongkongensis type strain HKU16T.</title>
        <authorList>
            <person name="Lau S.K."/>
            <person name="Teng J.L."/>
            <person name="Huang Y."/>
            <person name="Curreem S.O."/>
            <person name="Tsui S.K."/>
            <person name="Woo P.C."/>
        </authorList>
    </citation>
    <scope>NUCLEOTIDE SEQUENCE [LARGE SCALE GENOMIC DNA]</scope>
    <source>
        <strain evidence="5 6">HKU16</strain>
    </source>
</reference>
<feature type="signal peptide" evidence="3">
    <location>
        <begin position="1"/>
        <end position="22"/>
    </location>
</feature>
<evidence type="ECO:0000256" key="3">
    <source>
        <dbReference type="SAM" id="SignalP"/>
    </source>
</evidence>
<dbReference type="RefSeq" id="WP_046442819.1">
    <property type="nucleotide sequence ID" value="NZ_JAXDTA010000231.1"/>
</dbReference>
<keyword evidence="3" id="KW-0732">Signal</keyword>
<keyword evidence="2" id="KW-1133">Transmembrane helix</keyword>
<dbReference type="GO" id="GO:0030313">
    <property type="term" value="C:cell envelope"/>
    <property type="evidence" value="ECO:0007669"/>
    <property type="project" value="UniProtKB-SubCell"/>
</dbReference>
<proteinExistence type="predicted"/>
<evidence type="ECO:0000259" key="4">
    <source>
        <dbReference type="Pfam" id="PF18998"/>
    </source>
</evidence>
<gene>
    <name evidence="5" type="ORF">CHK_0925</name>
</gene>
<dbReference type="Pfam" id="PF18998">
    <property type="entry name" value="Flg_new_2"/>
    <property type="match status" value="3"/>
</dbReference>
<feature type="transmembrane region" description="Helical" evidence="2">
    <location>
        <begin position="259"/>
        <end position="284"/>
    </location>
</feature>
<evidence type="ECO:0000256" key="1">
    <source>
        <dbReference type="ARBA" id="ARBA00004196"/>
    </source>
</evidence>
<comment type="caution">
    <text evidence="5">The sequence shown here is derived from an EMBL/GenBank/DDBJ whole genome shotgun (WGS) entry which is preliminary data.</text>
</comment>
<dbReference type="STRING" id="270498.CHK_0925"/>
<feature type="domain" description="Bacterial repeat" evidence="4">
    <location>
        <begin position="39"/>
        <end position="105"/>
    </location>
</feature>
<dbReference type="InterPro" id="IPR042229">
    <property type="entry name" value="Listeria/Bacterioides_rpt_sf"/>
</dbReference>
<keyword evidence="6" id="KW-1185">Reference proteome</keyword>
<name>A0A0M2NHV9_9FIRM</name>
<evidence type="ECO:0000313" key="6">
    <source>
        <dbReference type="Proteomes" id="UP000034076"/>
    </source>
</evidence>
<sequence>MKKLFALLLVILVMCSAAPALAAPESSSSSGGYEVKAIIEPENGGSVEGAGSYSKGKSAVLTATPADGFIFVGWYREGKEDAVSTDPQLTYDLEETRTYIARFAQKYTVGLAVSPEEGGSVSQSGSGEYMLDDSVTVTATPAENYSFVGWYTDPAAKDPISTDASYTFQIADSVTLTAKFSATYTLDLIVTPEGTGSVVGAGQYAGGSVVTIGASPAKDYRFTGWYDSRAPGKIISTDPEYNLNLDENRTLGAQFDRSYGYILMWVAIWIGIGFAVFVIVMRTIRRIRMVRRRRRRRPRRRF</sequence>
<feature type="chain" id="PRO_5005638636" description="Bacterial repeat domain-containing protein" evidence="3">
    <location>
        <begin position="23"/>
        <end position="302"/>
    </location>
</feature>
<organism evidence="5 6">
    <name type="scientific">Christensenella hongkongensis</name>
    <dbReference type="NCBI Taxonomy" id="270498"/>
    <lineage>
        <taxon>Bacteria</taxon>
        <taxon>Bacillati</taxon>
        <taxon>Bacillota</taxon>
        <taxon>Clostridia</taxon>
        <taxon>Christensenellales</taxon>
        <taxon>Christensenellaceae</taxon>
        <taxon>Christensenella</taxon>
    </lineage>
</organism>
<dbReference type="OrthoDB" id="2086498at2"/>
<dbReference type="Proteomes" id="UP000034076">
    <property type="component" value="Unassembled WGS sequence"/>
</dbReference>
<dbReference type="AlphaFoldDB" id="A0A0M2NHV9"/>
<dbReference type="InterPro" id="IPR044060">
    <property type="entry name" value="Bacterial_rp_domain"/>
</dbReference>
<dbReference type="NCBIfam" id="TIGR02543">
    <property type="entry name" value="List_Bact_rpt"/>
    <property type="match status" value="1"/>
</dbReference>
<comment type="subcellular location">
    <subcellularLocation>
        <location evidence="1">Cell envelope</location>
    </subcellularLocation>
</comment>
<accession>A0A0M2NHV9</accession>
<protein>
    <recommendedName>
        <fullName evidence="4">Bacterial repeat domain-containing protein</fullName>
    </recommendedName>
</protein>
<dbReference type="EMBL" id="LAYJ01000068">
    <property type="protein sequence ID" value="KKI51758.1"/>
    <property type="molecule type" value="Genomic_DNA"/>
</dbReference>
<dbReference type="Gene3D" id="2.60.40.4270">
    <property type="entry name" value="Listeria-Bacteroides repeat domain"/>
    <property type="match status" value="1"/>
</dbReference>
<evidence type="ECO:0000256" key="2">
    <source>
        <dbReference type="SAM" id="Phobius"/>
    </source>
</evidence>